<dbReference type="InterPro" id="IPR011006">
    <property type="entry name" value="CheY-like_superfamily"/>
</dbReference>
<evidence type="ECO:0000259" key="8">
    <source>
        <dbReference type="PROSITE" id="PS50110"/>
    </source>
</evidence>
<evidence type="ECO:0000256" key="5">
    <source>
        <dbReference type="ARBA" id="ARBA00022777"/>
    </source>
</evidence>
<dbReference type="GO" id="GO:0030295">
    <property type="term" value="F:protein kinase activator activity"/>
    <property type="evidence" value="ECO:0007669"/>
    <property type="project" value="TreeGrafter"/>
</dbReference>
<feature type="modified residue" description="4-aspartylphosphate" evidence="6">
    <location>
        <position position="87"/>
    </location>
</feature>
<dbReference type="EC" id="2.7.13.3" evidence="2"/>
<dbReference type="Gene3D" id="3.30.565.10">
    <property type="entry name" value="Histidine kinase-like ATPase, C-terminal domain"/>
    <property type="match status" value="1"/>
</dbReference>
<dbReference type="Gene3D" id="1.10.287.130">
    <property type="match status" value="1"/>
</dbReference>
<dbReference type="Proteomes" id="UP000494252">
    <property type="component" value="Unassembled WGS sequence"/>
</dbReference>
<evidence type="ECO:0000313" key="9">
    <source>
        <dbReference type="EMBL" id="CAB3788084.1"/>
    </source>
</evidence>
<dbReference type="Pfam" id="PF00072">
    <property type="entry name" value="Response_reg"/>
    <property type="match status" value="1"/>
</dbReference>
<evidence type="ECO:0000256" key="2">
    <source>
        <dbReference type="ARBA" id="ARBA00012438"/>
    </source>
</evidence>
<gene>
    <name evidence="9" type="primary">sasA_8</name>
    <name evidence="9" type="ORF">LMG27177_02328</name>
</gene>
<dbReference type="InterPro" id="IPR004358">
    <property type="entry name" value="Sig_transdc_His_kin-like_C"/>
</dbReference>
<evidence type="ECO:0000256" key="1">
    <source>
        <dbReference type="ARBA" id="ARBA00000085"/>
    </source>
</evidence>
<dbReference type="PANTHER" id="PTHR42878">
    <property type="entry name" value="TWO-COMPONENT HISTIDINE KINASE"/>
    <property type="match status" value="1"/>
</dbReference>
<evidence type="ECO:0000256" key="3">
    <source>
        <dbReference type="ARBA" id="ARBA00022553"/>
    </source>
</evidence>
<dbReference type="GO" id="GO:0000156">
    <property type="term" value="F:phosphorelay response regulator activity"/>
    <property type="evidence" value="ECO:0007669"/>
    <property type="project" value="TreeGrafter"/>
</dbReference>
<proteinExistence type="predicted"/>
<dbReference type="AlphaFoldDB" id="A0A6J5FVB1"/>
<protein>
    <recommendedName>
        <fullName evidence="2">histidine kinase</fullName>
        <ecNumber evidence="2">2.7.13.3</ecNumber>
    </recommendedName>
</protein>
<dbReference type="GO" id="GO:0007234">
    <property type="term" value="P:osmosensory signaling via phosphorelay pathway"/>
    <property type="evidence" value="ECO:0007669"/>
    <property type="project" value="TreeGrafter"/>
</dbReference>
<dbReference type="Gene3D" id="3.40.50.2300">
    <property type="match status" value="1"/>
</dbReference>
<dbReference type="GO" id="GO:0000155">
    <property type="term" value="F:phosphorelay sensor kinase activity"/>
    <property type="evidence" value="ECO:0007669"/>
    <property type="project" value="InterPro"/>
</dbReference>
<keyword evidence="3 6" id="KW-0597">Phosphoprotein</keyword>
<dbReference type="Pfam" id="PF00512">
    <property type="entry name" value="HisKA"/>
    <property type="match status" value="1"/>
</dbReference>
<keyword evidence="10" id="KW-1185">Reference proteome</keyword>
<dbReference type="PROSITE" id="PS50110">
    <property type="entry name" value="RESPONSE_REGULATORY"/>
    <property type="match status" value="1"/>
</dbReference>
<feature type="domain" description="Response regulatory" evidence="8">
    <location>
        <begin position="37"/>
        <end position="153"/>
    </location>
</feature>
<dbReference type="InterPro" id="IPR050351">
    <property type="entry name" value="BphY/WalK/GraS-like"/>
</dbReference>
<dbReference type="InterPro" id="IPR036890">
    <property type="entry name" value="HATPase_C_sf"/>
</dbReference>
<dbReference type="CDD" id="cd17569">
    <property type="entry name" value="REC_HupR-like"/>
    <property type="match status" value="1"/>
</dbReference>
<comment type="catalytic activity">
    <reaction evidence="1">
        <text>ATP + protein L-histidine = ADP + protein N-phospho-L-histidine.</text>
        <dbReference type="EC" id="2.7.13.3"/>
    </reaction>
</comment>
<dbReference type="InterPro" id="IPR003661">
    <property type="entry name" value="HisK_dim/P_dom"/>
</dbReference>
<dbReference type="InterPro" id="IPR001789">
    <property type="entry name" value="Sig_transdc_resp-reg_receiver"/>
</dbReference>
<evidence type="ECO:0000313" key="10">
    <source>
        <dbReference type="Proteomes" id="UP000494252"/>
    </source>
</evidence>
<evidence type="ECO:0000256" key="4">
    <source>
        <dbReference type="ARBA" id="ARBA00022679"/>
    </source>
</evidence>
<keyword evidence="4 9" id="KW-0808">Transferase</keyword>
<sequence>MILANFVFITRQVACFNFYLPRSAENAMSDTTQPPFSILFVDDEELSRNHFARAIRADYCVHVAQSADEAIAVLSEHGAEIAVLVTDYRMPGRDGDDLLRQVAQEYPQIVRILVTAYADKDMLLQTVNNGEVFRILEKPLRTEKVREVLQLAIARYAERETRHQRLMAMDETLAFLAHELNTPLATISLFARSVETDVAGQYDPQRQQEIGHAARSMLNNAQYCLTLISSFWETVHKSGGQQSAQEGAIREVRASRLIATLLDTYPFVGSQRDWIQVDVRGDFVVRAMPNCVALVLSSLLSNGLRALEGAAAPSLRLEVVDSPEPEIRMCDNGPGIAPEIKARLLLDPVTTYAGAGGHGMGMIFCNRIMQSFGGCLRIESTLGEGTTVTMGFTQPKGRLQDGD</sequence>
<dbReference type="CDD" id="cd00082">
    <property type="entry name" value="HisKA"/>
    <property type="match status" value="1"/>
</dbReference>
<name>A0A6J5FVB1_9BURK</name>
<dbReference type="SMART" id="SM00448">
    <property type="entry name" value="REC"/>
    <property type="match status" value="1"/>
</dbReference>
<evidence type="ECO:0000256" key="6">
    <source>
        <dbReference type="PROSITE-ProRule" id="PRU00169"/>
    </source>
</evidence>
<evidence type="ECO:0000259" key="7">
    <source>
        <dbReference type="PROSITE" id="PS50109"/>
    </source>
</evidence>
<organism evidence="9 10">
    <name type="scientific">Paraburkholderia fynbosensis</name>
    <dbReference type="NCBI Taxonomy" id="1200993"/>
    <lineage>
        <taxon>Bacteria</taxon>
        <taxon>Pseudomonadati</taxon>
        <taxon>Pseudomonadota</taxon>
        <taxon>Betaproteobacteria</taxon>
        <taxon>Burkholderiales</taxon>
        <taxon>Burkholderiaceae</taxon>
        <taxon>Paraburkholderia</taxon>
    </lineage>
</organism>
<dbReference type="InterPro" id="IPR003594">
    <property type="entry name" value="HATPase_dom"/>
</dbReference>
<feature type="domain" description="Histidine kinase" evidence="7">
    <location>
        <begin position="175"/>
        <end position="396"/>
    </location>
</feature>
<dbReference type="SUPFAM" id="SSF52172">
    <property type="entry name" value="CheY-like"/>
    <property type="match status" value="1"/>
</dbReference>
<reference evidence="9 10" key="1">
    <citation type="submission" date="2020-04" db="EMBL/GenBank/DDBJ databases">
        <authorList>
            <person name="De Canck E."/>
        </authorList>
    </citation>
    <scope>NUCLEOTIDE SEQUENCE [LARGE SCALE GENOMIC DNA]</scope>
    <source>
        <strain evidence="9 10">LMG 27177</strain>
    </source>
</reference>
<dbReference type="Pfam" id="PF02518">
    <property type="entry name" value="HATPase_c"/>
    <property type="match status" value="1"/>
</dbReference>
<dbReference type="InterPro" id="IPR005467">
    <property type="entry name" value="His_kinase_dom"/>
</dbReference>
<dbReference type="EMBL" id="CADIKI010000006">
    <property type="protein sequence ID" value="CAB3788084.1"/>
    <property type="molecule type" value="Genomic_DNA"/>
</dbReference>
<accession>A0A6J5FVB1</accession>
<dbReference type="SMART" id="SM00387">
    <property type="entry name" value="HATPase_c"/>
    <property type="match status" value="1"/>
</dbReference>
<dbReference type="SMART" id="SM00388">
    <property type="entry name" value="HisKA"/>
    <property type="match status" value="1"/>
</dbReference>
<dbReference type="PRINTS" id="PR00344">
    <property type="entry name" value="BCTRLSENSOR"/>
</dbReference>
<dbReference type="SUPFAM" id="SSF55874">
    <property type="entry name" value="ATPase domain of HSP90 chaperone/DNA topoisomerase II/histidine kinase"/>
    <property type="match status" value="1"/>
</dbReference>
<dbReference type="PROSITE" id="PS50109">
    <property type="entry name" value="HIS_KIN"/>
    <property type="match status" value="1"/>
</dbReference>
<dbReference type="PANTHER" id="PTHR42878:SF14">
    <property type="entry name" value="OSMOLARITY TWO-COMPONENT SYSTEM PROTEIN SSK1"/>
    <property type="match status" value="1"/>
</dbReference>
<keyword evidence="5 9" id="KW-0418">Kinase</keyword>